<protein>
    <submittedName>
        <fullName evidence="1">Uncharacterized protein</fullName>
    </submittedName>
</protein>
<proteinExistence type="predicted"/>
<dbReference type="AlphaFoldDB" id="X1G2F0"/>
<reference evidence="1" key="1">
    <citation type="journal article" date="2014" name="Front. Microbiol.">
        <title>High frequency of phylogenetically diverse reductive dehalogenase-homologous genes in deep subseafloor sedimentary metagenomes.</title>
        <authorList>
            <person name="Kawai M."/>
            <person name="Futagami T."/>
            <person name="Toyoda A."/>
            <person name="Takaki Y."/>
            <person name="Nishi S."/>
            <person name="Hori S."/>
            <person name="Arai W."/>
            <person name="Tsubouchi T."/>
            <person name="Morono Y."/>
            <person name="Uchiyama I."/>
            <person name="Ito T."/>
            <person name="Fujiyama A."/>
            <person name="Inagaki F."/>
            <person name="Takami H."/>
        </authorList>
    </citation>
    <scope>NUCLEOTIDE SEQUENCE</scope>
    <source>
        <strain evidence="1">Expedition CK06-06</strain>
    </source>
</reference>
<accession>X1G2F0</accession>
<name>X1G2F0_9ZZZZ</name>
<sequence>SPLRELHGYVTGRYFKKYLKSLISNQFIIKHPTRHKMTYNLSRYGLESGIKLRKEC</sequence>
<evidence type="ECO:0000313" key="1">
    <source>
        <dbReference type="EMBL" id="GAH35769.1"/>
    </source>
</evidence>
<comment type="caution">
    <text evidence="1">The sequence shown here is derived from an EMBL/GenBank/DDBJ whole genome shotgun (WGS) entry which is preliminary data.</text>
</comment>
<feature type="non-terminal residue" evidence="1">
    <location>
        <position position="1"/>
    </location>
</feature>
<dbReference type="EMBL" id="BARU01011995">
    <property type="protein sequence ID" value="GAH35769.1"/>
    <property type="molecule type" value="Genomic_DNA"/>
</dbReference>
<gene>
    <name evidence="1" type="ORF">S03H2_22312</name>
</gene>
<organism evidence="1">
    <name type="scientific">marine sediment metagenome</name>
    <dbReference type="NCBI Taxonomy" id="412755"/>
    <lineage>
        <taxon>unclassified sequences</taxon>
        <taxon>metagenomes</taxon>
        <taxon>ecological metagenomes</taxon>
    </lineage>
</organism>